<accession>A0A1I7VIP8</accession>
<dbReference type="WBParaSite" id="EN70_2981">
    <property type="protein sequence ID" value="EN70_2981"/>
    <property type="gene ID" value="EN70_2981"/>
</dbReference>
<evidence type="ECO:0000313" key="3">
    <source>
        <dbReference type="WBParaSite" id="EN70_2981"/>
    </source>
</evidence>
<dbReference type="Proteomes" id="UP000095285">
    <property type="component" value="Unassembled WGS sequence"/>
</dbReference>
<dbReference type="InParanoid" id="A0A1I7VIP8"/>
<proteinExistence type="predicted"/>
<protein>
    <submittedName>
        <fullName evidence="3">Uncharacterized protein</fullName>
    </submittedName>
</protein>
<feature type="compositionally biased region" description="Acidic residues" evidence="1">
    <location>
        <begin position="55"/>
        <end position="74"/>
    </location>
</feature>
<evidence type="ECO:0000313" key="2">
    <source>
        <dbReference type="Proteomes" id="UP000095285"/>
    </source>
</evidence>
<reference evidence="2" key="1">
    <citation type="submission" date="2012-04" db="EMBL/GenBank/DDBJ databases">
        <title>The Genome Sequence of Loa loa.</title>
        <authorList>
            <consortium name="The Broad Institute Genome Sequencing Platform"/>
            <consortium name="Broad Institute Genome Sequencing Center for Infectious Disease"/>
            <person name="Nutman T.B."/>
            <person name="Fink D.L."/>
            <person name="Russ C."/>
            <person name="Young S."/>
            <person name="Zeng Q."/>
            <person name="Gargeya S."/>
            <person name="Alvarado L."/>
            <person name="Berlin A."/>
            <person name="Chapman S.B."/>
            <person name="Chen Z."/>
            <person name="Freedman E."/>
            <person name="Gellesch M."/>
            <person name="Goldberg J."/>
            <person name="Griggs A."/>
            <person name="Gujja S."/>
            <person name="Heilman E.R."/>
            <person name="Heiman D."/>
            <person name="Howarth C."/>
            <person name="Mehta T."/>
            <person name="Neiman D."/>
            <person name="Pearson M."/>
            <person name="Roberts A."/>
            <person name="Saif S."/>
            <person name="Shea T."/>
            <person name="Shenoy N."/>
            <person name="Sisk P."/>
            <person name="Stolte C."/>
            <person name="Sykes S."/>
            <person name="White J."/>
            <person name="Yandava C."/>
            <person name="Haas B."/>
            <person name="Henn M.R."/>
            <person name="Nusbaum C."/>
            <person name="Birren B."/>
        </authorList>
    </citation>
    <scope>NUCLEOTIDE SEQUENCE [LARGE SCALE GENOMIC DNA]</scope>
</reference>
<organism evidence="2 3">
    <name type="scientific">Loa loa</name>
    <name type="common">Eye worm</name>
    <name type="synonym">Filaria loa</name>
    <dbReference type="NCBI Taxonomy" id="7209"/>
    <lineage>
        <taxon>Eukaryota</taxon>
        <taxon>Metazoa</taxon>
        <taxon>Ecdysozoa</taxon>
        <taxon>Nematoda</taxon>
        <taxon>Chromadorea</taxon>
        <taxon>Rhabditida</taxon>
        <taxon>Spirurina</taxon>
        <taxon>Spiruromorpha</taxon>
        <taxon>Filarioidea</taxon>
        <taxon>Onchocercidae</taxon>
        <taxon>Loa</taxon>
    </lineage>
</organism>
<name>A0A1I7VIP8_LOALO</name>
<evidence type="ECO:0000256" key="1">
    <source>
        <dbReference type="SAM" id="MobiDB-lite"/>
    </source>
</evidence>
<reference evidence="3" key="2">
    <citation type="submission" date="2016-11" db="UniProtKB">
        <authorList>
            <consortium name="WormBaseParasite"/>
        </authorList>
    </citation>
    <scope>IDENTIFICATION</scope>
</reference>
<sequence length="92" mass="10387">MVVKKEVEGRGSSCGSKKIGDERLNKGGIAIAMLARGKVAQVRSGYLALSGNVKEEEEQEEEDEKEEEEDEEEEVSNILYYVCIKRFNWLCV</sequence>
<keyword evidence="2" id="KW-1185">Reference proteome</keyword>
<gene>
    <name evidence="3" type="primary">LOAG_13384</name>
</gene>
<feature type="region of interest" description="Disordered" evidence="1">
    <location>
        <begin position="52"/>
        <end position="74"/>
    </location>
</feature>
<dbReference type="AlphaFoldDB" id="A0A1I7VIP8"/>